<feature type="transmembrane region" description="Helical" evidence="1">
    <location>
        <begin position="37"/>
        <end position="58"/>
    </location>
</feature>
<dbReference type="EMBL" id="JADOGI010000050">
    <property type="protein sequence ID" value="MBF8187700.1"/>
    <property type="molecule type" value="Genomic_DNA"/>
</dbReference>
<reference evidence="2" key="1">
    <citation type="submission" date="2020-11" db="EMBL/GenBank/DDBJ databases">
        <title>Whole-genome analyses of Nonomuraea sp. K274.</title>
        <authorList>
            <person name="Veyisoglu A."/>
        </authorList>
    </citation>
    <scope>NUCLEOTIDE SEQUENCE</scope>
    <source>
        <strain evidence="2">K274</strain>
    </source>
</reference>
<keyword evidence="3" id="KW-1185">Reference proteome</keyword>
<proteinExistence type="predicted"/>
<organism evidence="2 3">
    <name type="scientific">Nonomuraea cypriaca</name>
    <dbReference type="NCBI Taxonomy" id="1187855"/>
    <lineage>
        <taxon>Bacteria</taxon>
        <taxon>Bacillati</taxon>
        <taxon>Actinomycetota</taxon>
        <taxon>Actinomycetes</taxon>
        <taxon>Streptosporangiales</taxon>
        <taxon>Streptosporangiaceae</taxon>
        <taxon>Nonomuraea</taxon>
    </lineage>
</organism>
<keyword evidence="1" id="KW-0472">Membrane</keyword>
<protein>
    <submittedName>
        <fullName evidence="2">Uncharacterized protein</fullName>
    </submittedName>
</protein>
<dbReference type="Proteomes" id="UP000605361">
    <property type="component" value="Unassembled WGS sequence"/>
</dbReference>
<dbReference type="RefSeq" id="WP_195896659.1">
    <property type="nucleotide sequence ID" value="NZ_JADOGI010000050.1"/>
</dbReference>
<gene>
    <name evidence="2" type="ORF">ITP53_18545</name>
</gene>
<sequence>MDNCISVPAPGARTSIVIIVVVLTAAAWLLLTSGTDVESMAVLLGAITASVAGIARFVRGPGPRDGKEAQ</sequence>
<evidence type="ECO:0000256" key="1">
    <source>
        <dbReference type="SAM" id="Phobius"/>
    </source>
</evidence>
<name>A0A931EYV3_9ACTN</name>
<dbReference type="AlphaFoldDB" id="A0A931EYV3"/>
<accession>A0A931EYV3</accession>
<evidence type="ECO:0000313" key="3">
    <source>
        <dbReference type="Proteomes" id="UP000605361"/>
    </source>
</evidence>
<keyword evidence="1" id="KW-1133">Transmembrane helix</keyword>
<keyword evidence="1" id="KW-0812">Transmembrane</keyword>
<comment type="caution">
    <text evidence="2">The sequence shown here is derived from an EMBL/GenBank/DDBJ whole genome shotgun (WGS) entry which is preliminary data.</text>
</comment>
<feature type="transmembrane region" description="Helical" evidence="1">
    <location>
        <begin position="12"/>
        <end position="31"/>
    </location>
</feature>
<evidence type="ECO:0000313" key="2">
    <source>
        <dbReference type="EMBL" id="MBF8187700.1"/>
    </source>
</evidence>